<organism evidence="1 2">
    <name type="scientific">Methanoculleus bourgensis</name>
    <dbReference type="NCBI Taxonomy" id="83986"/>
    <lineage>
        <taxon>Archaea</taxon>
        <taxon>Methanobacteriati</taxon>
        <taxon>Methanobacteriota</taxon>
        <taxon>Stenosarchaea group</taxon>
        <taxon>Methanomicrobia</taxon>
        <taxon>Methanomicrobiales</taxon>
        <taxon>Methanomicrobiaceae</taxon>
        <taxon>Methanoculleus</taxon>
    </lineage>
</organism>
<evidence type="ECO:0000313" key="2">
    <source>
        <dbReference type="Proteomes" id="UP000069850"/>
    </source>
</evidence>
<sequence length="84" mass="9019">MRENPYVGAGGVQGWTEQRYFPGSPQAVSGSWWEYLGARERGSPIGVNPTMGALRSGLAIGGVQTLLNPHVSSGDRSHPPQRGW</sequence>
<dbReference type="EMBL" id="LT158599">
    <property type="protein sequence ID" value="CVK31903.1"/>
    <property type="molecule type" value="Genomic_DNA"/>
</dbReference>
<dbReference type="AlphaFoldDB" id="A0A0X3BIR1"/>
<accession>A0A0X3BIR1</accession>
<reference evidence="1 2" key="1">
    <citation type="submission" date="2016-01" db="EMBL/GenBank/DDBJ databases">
        <authorList>
            <person name="Manzoor S."/>
        </authorList>
    </citation>
    <scope>NUCLEOTIDE SEQUENCE [LARGE SCALE GENOMIC DNA]</scope>
    <source>
        <strain evidence="1">Methanoculleus sp MAB1</strain>
    </source>
</reference>
<evidence type="ECO:0000313" key="1">
    <source>
        <dbReference type="EMBL" id="CVK31903.1"/>
    </source>
</evidence>
<proteinExistence type="predicted"/>
<name>A0A0X3BIR1_9EURY</name>
<protein>
    <submittedName>
        <fullName evidence="1">Uncharacterized protein</fullName>
    </submittedName>
</protein>
<dbReference type="KEGG" id="mema:MMAB1_0686"/>
<gene>
    <name evidence="1" type="ORF">MMAB1_0686</name>
</gene>
<dbReference type="Proteomes" id="UP000069850">
    <property type="component" value="Chromosome 1"/>
</dbReference>